<dbReference type="Proteomes" id="UP000054270">
    <property type="component" value="Unassembled WGS sequence"/>
</dbReference>
<evidence type="ECO:0000313" key="2">
    <source>
        <dbReference type="EMBL" id="KJA18091.1"/>
    </source>
</evidence>
<sequence>MTPFAHATSAFTKRGYHSAFGYGGGWHPWRRSPSRILWFLLGAGSAVFYIKHKDSDLRKSYGSRCRRIGPEHMTMDGSAAAAGAPQAPAASMHAHWGTAQYPLPHPGAPGWNASGEKVAGEAPPQPPLQALKSAFDGWEKNQDQRIEEEKEHMAKVSRQAVDAMVELTEATLESVLSTAEALKVKLAEHKAQREKEQKAIEAQLEEQRRNPPRMV</sequence>
<protein>
    <submittedName>
        <fullName evidence="2">Uncharacterized protein</fullName>
    </submittedName>
</protein>
<keyword evidence="3" id="KW-1185">Reference proteome</keyword>
<name>A0A0D2NMW7_HYPSF</name>
<feature type="compositionally biased region" description="Basic and acidic residues" evidence="1">
    <location>
        <begin position="190"/>
        <end position="209"/>
    </location>
</feature>
<evidence type="ECO:0000313" key="3">
    <source>
        <dbReference type="Proteomes" id="UP000054270"/>
    </source>
</evidence>
<organism evidence="2 3">
    <name type="scientific">Hypholoma sublateritium (strain FD-334 SS-4)</name>
    <dbReference type="NCBI Taxonomy" id="945553"/>
    <lineage>
        <taxon>Eukaryota</taxon>
        <taxon>Fungi</taxon>
        <taxon>Dikarya</taxon>
        <taxon>Basidiomycota</taxon>
        <taxon>Agaricomycotina</taxon>
        <taxon>Agaricomycetes</taxon>
        <taxon>Agaricomycetidae</taxon>
        <taxon>Agaricales</taxon>
        <taxon>Agaricineae</taxon>
        <taxon>Strophariaceae</taxon>
        <taxon>Hypholoma</taxon>
    </lineage>
</organism>
<feature type="region of interest" description="Disordered" evidence="1">
    <location>
        <begin position="190"/>
        <end position="215"/>
    </location>
</feature>
<proteinExistence type="predicted"/>
<dbReference type="EMBL" id="KN817594">
    <property type="protein sequence ID" value="KJA18091.1"/>
    <property type="molecule type" value="Genomic_DNA"/>
</dbReference>
<dbReference type="AlphaFoldDB" id="A0A0D2NMW7"/>
<evidence type="ECO:0000256" key="1">
    <source>
        <dbReference type="SAM" id="MobiDB-lite"/>
    </source>
</evidence>
<dbReference type="OrthoDB" id="2960209at2759"/>
<dbReference type="OMA" id="DIPRRIN"/>
<accession>A0A0D2NMW7</accession>
<reference evidence="3" key="1">
    <citation type="submission" date="2014-04" db="EMBL/GenBank/DDBJ databases">
        <title>Evolutionary Origins and Diversification of the Mycorrhizal Mutualists.</title>
        <authorList>
            <consortium name="DOE Joint Genome Institute"/>
            <consortium name="Mycorrhizal Genomics Consortium"/>
            <person name="Kohler A."/>
            <person name="Kuo A."/>
            <person name="Nagy L.G."/>
            <person name="Floudas D."/>
            <person name="Copeland A."/>
            <person name="Barry K.W."/>
            <person name="Cichocki N."/>
            <person name="Veneault-Fourrey C."/>
            <person name="LaButti K."/>
            <person name="Lindquist E.A."/>
            <person name="Lipzen A."/>
            <person name="Lundell T."/>
            <person name="Morin E."/>
            <person name="Murat C."/>
            <person name="Riley R."/>
            <person name="Ohm R."/>
            <person name="Sun H."/>
            <person name="Tunlid A."/>
            <person name="Henrissat B."/>
            <person name="Grigoriev I.V."/>
            <person name="Hibbett D.S."/>
            <person name="Martin F."/>
        </authorList>
    </citation>
    <scope>NUCLEOTIDE SEQUENCE [LARGE SCALE GENOMIC DNA]</scope>
    <source>
        <strain evidence="3">FD-334 SS-4</strain>
    </source>
</reference>
<gene>
    <name evidence="2" type="ORF">HYPSUDRAFT_45678</name>
</gene>